<evidence type="ECO:0000256" key="1">
    <source>
        <dbReference type="SAM" id="MobiDB-lite"/>
    </source>
</evidence>
<protein>
    <submittedName>
        <fullName evidence="2">Uncharacterized protein</fullName>
    </submittedName>
</protein>
<evidence type="ECO:0000313" key="3">
    <source>
        <dbReference type="Proteomes" id="UP000253664"/>
    </source>
</evidence>
<gene>
    <name evidence="2" type="ORF">L249_4397</name>
</gene>
<sequence length="96" mass="10861">MARESLHDLIRSQDHGKVSGYRFLLPRNATHSLTNQREIFRRAQRGGSLSSALPYVCVIDVCRVAITISAATLPPRSNNAESTEMRRKRRNPRPGF</sequence>
<dbReference type="AlphaFoldDB" id="A0A367L7K0"/>
<reference evidence="2 3" key="1">
    <citation type="journal article" date="2015" name="BMC Genomics">
        <title>Insights from the genome of Ophiocordyceps polyrhachis-furcata to pathogenicity and host specificity in insect fungi.</title>
        <authorList>
            <person name="Wichadakul D."/>
            <person name="Kobmoo N."/>
            <person name="Ingsriswang S."/>
            <person name="Tangphatsornruang S."/>
            <person name="Chantasingh D."/>
            <person name="Luangsa-ard J.J."/>
            <person name="Eurwilaichitr L."/>
        </authorList>
    </citation>
    <scope>NUCLEOTIDE SEQUENCE [LARGE SCALE GENOMIC DNA]</scope>
    <source>
        <strain evidence="2 3">BCC 54312</strain>
    </source>
</reference>
<accession>A0A367L7K0</accession>
<dbReference type="EMBL" id="LKCN02000012">
    <property type="protein sequence ID" value="RCI10395.1"/>
    <property type="molecule type" value="Genomic_DNA"/>
</dbReference>
<feature type="compositionally biased region" description="Basic residues" evidence="1">
    <location>
        <begin position="86"/>
        <end position="96"/>
    </location>
</feature>
<feature type="region of interest" description="Disordered" evidence="1">
    <location>
        <begin position="73"/>
        <end position="96"/>
    </location>
</feature>
<organism evidence="2 3">
    <name type="scientific">Ophiocordyceps polyrhachis-furcata BCC 54312</name>
    <dbReference type="NCBI Taxonomy" id="1330021"/>
    <lineage>
        <taxon>Eukaryota</taxon>
        <taxon>Fungi</taxon>
        <taxon>Dikarya</taxon>
        <taxon>Ascomycota</taxon>
        <taxon>Pezizomycotina</taxon>
        <taxon>Sordariomycetes</taxon>
        <taxon>Hypocreomycetidae</taxon>
        <taxon>Hypocreales</taxon>
        <taxon>Ophiocordycipitaceae</taxon>
        <taxon>Ophiocordyceps</taxon>
    </lineage>
</organism>
<name>A0A367L7K0_9HYPO</name>
<evidence type="ECO:0000313" key="2">
    <source>
        <dbReference type="EMBL" id="RCI10395.1"/>
    </source>
</evidence>
<keyword evidence="3" id="KW-1185">Reference proteome</keyword>
<proteinExistence type="predicted"/>
<comment type="caution">
    <text evidence="2">The sequence shown here is derived from an EMBL/GenBank/DDBJ whole genome shotgun (WGS) entry which is preliminary data.</text>
</comment>
<dbReference type="Proteomes" id="UP000253664">
    <property type="component" value="Unassembled WGS sequence"/>
</dbReference>